<keyword evidence="3" id="KW-0677">Repeat</keyword>
<evidence type="ECO:0000313" key="9">
    <source>
        <dbReference type="EMBL" id="USW47992.1"/>
    </source>
</evidence>
<dbReference type="Gene3D" id="3.30.70.330">
    <property type="match status" value="2"/>
</dbReference>
<dbReference type="GO" id="GO:0003723">
    <property type="term" value="F:RNA binding"/>
    <property type="evidence" value="ECO:0007669"/>
    <property type="project" value="UniProtKB-UniRule"/>
</dbReference>
<feature type="compositionally biased region" description="Polar residues" evidence="7">
    <location>
        <begin position="195"/>
        <end position="206"/>
    </location>
</feature>
<feature type="region of interest" description="Disordered" evidence="7">
    <location>
        <begin position="68"/>
        <end position="125"/>
    </location>
</feature>
<keyword evidence="2" id="KW-0507">mRNA processing</keyword>
<dbReference type="Pfam" id="PF00076">
    <property type="entry name" value="RRM_1"/>
    <property type="match status" value="1"/>
</dbReference>
<feature type="region of interest" description="Disordered" evidence="7">
    <location>
        <begin position="190"/>
        <end position="238"/>
    </location>
</feature>
<evidence type="ECO:0000313" key="10">
    <source>
        <dbReference type="Proteomes" id="UP001056384"/>
    </source>
</evidence>
<comment type="similarity">
    <text evidence="1">Belongs to the HTATSF1 family.</text>
</comment>
<keyword evidence="5" id="KW-0508">mRNA splicing</keyword>
<dbReference type="OrthoDB" id="10258585at2759"/>
<dbReference type="SUPFAM" id="SSF54928">
    <property type="entry name" value="RNA-binding domain, RBD"/>
    <property type="match status" value="2"/>
</dbReference>
<proteinExistence type="inferred from homology"/>
<keyword evidence="10" id="KW-1185">Reference proteome</keyword>
<dbReference type="FunFam" id="3.30.70.330:FF:000105">
    <property type="entry name" value="HIV Tat-specific factor 1 homolog"/>
    <property type="match status" value="1"/>
</dbReference>
<feature type="region of interest" description="Disordered" evidence="7">
    <location>
        <begin position="1"/>
        <end position="28"/>
    </location>
</feature>
<evidence type="ECO:0000256" key="1">
    <source>
        <dbReference type="ARBA" id="ARBA00007747"/>
    </source>
</evidence>
<dbReference type="InterPro" id="IPR012677">
    <property type="entry name" value="Nucleotide-bd_a/b_plait_sf"/>
</dbReference>
<dbReference type="AlphaFoldDB" id="A0A9Q9AFB5"/>
<evidence type="ECO:0000256" key="5">
    <source>
        <dbReference type="ARBA" id="ARBA00023187"/>
    </source>
</evidence>
<evidence type="ECO:0000256" key="7">
    <source>
        <dbReference type="SAM" id="MobiDB-lite"/>
    </source>
</evidence>
<evidence type="ECO:0000256" key="6">
    <source>
        <dbReference type="PROSITE-ProRule" id="PRU00176"/>
    </source>
</evidence>
<protein>
    <submittedName>
        <fullName evidence="9">RNA recognition motif domain, nucleotide-binding alpha-beta plait domain superfamily</fullName>
    </submittedName>
</protein>
<dbReference type="Proteomes" id="UP001056384">
    <property type="component" value="Chromosome 1"/>
</dbReference>
<feature type="domain" description="RRM" evidence="8">
    <location>
        <begin position="116"/>
        <end position="207"/>
    </location>
</feature>
<evidence type="ECO:0000259" key="8">
    <source>
        <dbReference type="PROSITE" id="PS50102"/>
    </source>
</evidence>
<name>A0A9Q9AFB5_9PEZI</name>
<dbReference type="SMART" id="SM00360">
    <property type="entry name" value="RRM"/>
    <property type="match status" value="2"/>
</dbReference>
<dbReference type="PANTHER" id="PTHR15608:SF0">
    <property type="entry name" value="HIV TAT-SPECIFIC FACTOR 1"/>
    <property type="match status" value="1"/>
</dbReference>
<sequence length="385" mass="43560">MAKRAPFPDNPEEFDDDNRISYSKQSSTYILEDEEGQEWEWLPGPSKWTKSMDEELMRQQAEIYKVAGVDDEAPALDPVKKRKANQDHLEPNKKAKATGSGPANAKPNADLPRRSTAVFVSGLPEDADQEEVRDCFAKYGMLAESADDDEKRVKLYNDKDGNFKGEALIIYFRPESVQMAISMMDGYEFPRDPGQPTSKISVTQADHSYKKHKDDTVAEDRSAAYKGKPSKVKTKKKAEEMNNRLADWSDDDVSTMKQTSSRSDKVVVIKHVFTMSSSADDKEDMRLDIEEEGQKYGEVKNVTLFDQEEDGIVTIRFSNAMAARAYADVCDGRMYEGRYLEATISTGQEKFKKSFKKAKDKDAEEAQRLEEYSKYIESGGKDPKA</sequence>
<evidence type="ECO:0000256" key="4">
    <source>
        <dbReference type="ARBA" id="ARBA00022884"/>
    </source>
</evidence>
<dbReference type="GO" id="GO:0005686">
    <property type="term" value="C:U2 snRNP"/>
    <property type="evidence" value="ECO:0007669"/>
    <property type="project" value="TreeGrafter"/>
</dbReference>
<reference evidence="9" key="1">
    <citation type="submission" date="2022-06" db="EMBL/GenBank/DDBJ databases">
        <title>Complete genome sequences of two strains of the flax pathogen Septoria linicola.</title>
        <authorList>
            <person name="Lapalu N."/>
            <person name="Simon A."/>
            <person name="Demenou B."/>
            <person name="Paumier D."/>
            <person name="Guillot M.-P."/>
            <person name="Gout L."/>
            <person name="Valade R."/>
        </authorList>
    </citation>
    <scope>NUCLEOTIDE SEQUENCE</scope>
    <source>
        <strain evidence="9">SE15195</strain>
    </source>
</reference>
<gene>
    <name evidence="9" type="ORF">Slin15195_G013110</name>
</gene>
<dbReference type="GO" id="GO:0000398">
    <property type="term" value="P:mRNA splicing, via spliceosome"/>
    <property type="evidence" value="ECO:0007669"/>
    <property type="project" value="UniProtKB-ARBA"/>
</dbReference>
<dbReference type="PROSITE" id="PS50102">
    <property type="entry name" value="RRM"/>
    <property type="match status" value="1"/>
</dbReference>
<dbReference type="GO" id="GO:0005684">
    <property type="term" value="C:U2-type spliceosomal complex"/>
    <property type="evidence" value="ECO:0007669"/>
    <property type="project" value="TreeGrafter"/>
</dbReference>
<accession>A0A9Q9AFB5</accession>
<organism evidence="9 10">
    <name type="scientific">Septoria linicola</name>
    <dbReference type="NCBI Taxonomy" id="215465"/>
    <lineage>
        <taxon>Eukaryota</taxon>
        <taxon>Fungi</taxon>
        <taxon>Dikarya</taxon>
        <taxon>Ascomycota</taxon>
        <taxon>Pezizomycotina</taxon>
        <taxon>Dothideomycetes</taxon>
        <taxon>Dothideomycetidae</taxon>
        <taxon>Mycosphaerellales</taxon>
        <taxon>Mycosphaerellaceae</taxon>
        <taxon>Septoria</taxon>
    </lineage>
</organism>
<dbReference type="PANTHER" id="PTHR15608">
    <property type="entry name" value="SPLICING FACTOR U2AF-ASSOCIATED PROTEIN 2"/>
    <property type="match status" value="1"/>
</dbReference>
<evidence type="ECO:0000256" key="3">
    <source>
        <dbReference type="ARBA" id="ARBA00022737"/>
    </source>
</evidence>
<keyword evidence="4 6" id="KW-0694">RNA-binding</keyword>
<dbReference type="InterPro" id="IPR000504">
    <property type="entry name" value="RRM_dom"/>
</dbReference>
<dbReference type="EMBL" id="CP099418">
    <property type="protein sequence ID" value="USW47992.1"/>
    <property type="molecule type" value="Genomic_DNA"/>
</dbReference>
<feature type="compositionally biased region" description="Basic and acidic residues" evidence="7">
    <location>
        <begin position="212"/>
        <end position="223"/>
    </location>
</feature>
<evidence type="ECO:0000256" key="2">
    <source>
        <dbReference type="ARBA" id="ARBA00022664"/>
    </source>
</evidence>
<feature type="compositionally biased region" description="Basic and acidic residues" evidence="7">
    <location>
        <begin position="84"/>
        <end position="93"/>
    </location>
</feature>
<dbReference type="InterPro" id="IPR034393">
    <property type="entry name" value="TatSF1-like"/>
</dbReference>
<dbReference type="InterPro" id="IPR035979">
    <property type="entry name" value="RBD_domain_sf"/>
</dbReference>